<dbReference type="GO" id="GO:0000160">
    <property type="term" value="P:phosphorelay signal transduction system"/>
    <property type="evidence" value="ECO:0007669"/>
    <property type="project" value="InterPro"/>
</dbReference>
<comment type="caution">
    <text evidence="6">The sequence shown here is derived from an EMBL/GenBank/DDBJ whole genome shotgun (WGS) entry which is preliminary data.</text>
</comment>
<dbReference type="GO" id="GO:0005886">
    <property type="term" value="C:plasma membrane"/>
    <property type="evidence" value="ECO:0007669"/>
    <property type="project" value="TreeGrafter"/>
</dbReference>
<accession>A0A7X2LZ72</accession>
<dbReference type="OrthoDB" id="9759607at2"/>
<dbReference type="CDD" id="cd17574">
    <property type="entry name" value="REC_OmpR"/>
    <property type="match status" value="1"/>
</dbReference>
<keyword evidence="7" id="KW-1185">Reference proteome</keyword>
<dbReference type="InterPro" id="IPR029787">
    <property type="entry name" value="Nucleotide_cyclase"/>
</dbReference>
<organism evidence="6 7">
    <name type="scientific">Metabacillus lacus</name>
    <dbReference type="NCBI Taxonomy" id="1983721"/>
    <lineage>
        <taxon>Bacteria</taxon>
        <taxon>Bacillati</taxon>
        <taxon>Bacillota</taxon>
        <taxon>Bacilli</taxon>
        <taxon>Bacillales</taxon>
        <taxon>Bacillaceae</taxon>
        <taxon>Metabacillus</taxon>
    </lineage>
</organism>
<evidence type="ECO:0000313" key="6">
    <source>
        <dbReference type="EMBL" id="MRX73116.1"/>
    </source>
</evidence>
<evidence type="ECO:0000256" key="1">
    <source>
        <dbReference type="PROSITE-ProRule" id="PRU00110"/>
    </source>
</evidence>
<dbReference type="AlphaFoldDB" id="A0A7X2LZ72"/>
<feature type="domain" description="Response regulatory" evidence="3">
    <location>
        <begin position="439"/>
        <end position="564"/>
    </location>
</feature>
<dbReference type="SUPFAM" id="SSF52172">
    <property type="entry name" value="CheY-like"/>
    <property type="match status" value="2"/>
</dbReference>
<dbReference type="GO" id="GO:0052621">
    <property type="term" value="F:diguanylate cyclase activity"/>
    <property type="evidence" value="ECO:0007669"/>
    <property type="project" value="TreeGrafter"/>
</dbReference>
<dbReference type="PANTHER" id="PTHR45138">
    <property type="entry name" value="REGULATORY COMPONENTS OF SENSORY TRANSDUCTION SYSTEM"/>
    <property type="match status" value="1"/>
</dbReference>
<dbReference type="GO" id="GO:1902201">
    <property type="term" value="P:negative regulation of bacterial-type flagellum-dependent cell motility"/>
    <property type="evidence" value="ECO:0007669"/>
    <property type="project" value="TreeGrafter"/>
</dbReference>
<dbReference type="InterPro" id="IPR000160">
    <property type="entry name" value="GGDEF_dom"/>
</dbReference>
<evidence type="ECO:0000256" key="2">
    <source>
        <dbReference type="PROSITE-ProRule" id="PRU00169"/>
    </source>
</evidence>
<dbReference type="NCBIfam" id="TIGR00254">
    <property type="entry name" value="GGDEF"/>
    <property type="match status" value="1"/>
</dbReference>
<dbReference type="InterPro" id="IPR036641">
    <property type="entry name" value="HPT_dom_sf"/>
</dbReference>
<dbReference type="FunFam" id="3.30.70.270:FF:000001">
    <property type="entry name" value="Diguanylate cyclase domain protein"/>
    <property type="match status" value="1"/>
</dbReference>
<reference evidence="6 7" key="1">
    <citation type="submission" date="2019-11" db="EMBL/GenBank/DDBJ databases">
        <title>Bacillus lacus genome.</title>
        <authorList>
            <person name="Allen C.J."/>
            <person name="Newman J.D."/>
        </authorList>
    </citation>
    <scope>NUCLEOTIDE SEQUENCE [LARGE SCALE GENOMIC DNA]</scope>
    <source>
        <strain evidence="6 7">KCTC 33946</strain>
    </source>
</reference>
<dbReference type="Gene3D" id="3.30.70.270">
    <property type="match status" value="1"/>
</dbReference>
<proteinExistence type="predicted"/>
<dbReference type="EMBL" id="WKKI01000027">
    <property type="protein sequence ID" value="MRX73116.1"/>
    <property type="molecule type" value="Genomic_DNA"/>
</dbReference>
<evidence type="ECO:0000259" key="4">
    <source>
        <dbReference type="PROSITE" id="PS50887"/>
    </source>
</evidence>
<feature type="domain" description="HPt" evidence="5">
    <location>
        <begin position="29"/>
        <end position="132"/>
    </location>
</feature>
<dbReference type="InterPro" id="IPR011006">
    <property type="entry name" value="CheY-like_superfamily"/>
</dbReference>
<protein>
    <submittedName>
        <fullName evidence="6">Response regulator</fullName>
    </submittedName>
</protein>
<dbReference type="Pfam" id="PF00990">
    <property type="entry name" value="GGDEF"/>
    <property type="match status" value="1"/>
</dbReference>
<dbReference type="SMART" id="SM00448">
    <property type="entry name" value="REC"/>
    <property type="match status" value="2"/>
</dbReference>
<feature type="modified residue" description="4-aspartylphosphate" evidence="2">
    <location>
        <position position="189"/>
    </location>
</feature>
<sequence>MINTYSKGTKYIVTIIGESSKIMSITFSKELMMNKYQQKLLNTIRSQLDNWLNSDEQIPHLELYRFIHSLAGTASTIGLTSLGNIAASLHHILTENEERKWTTKDVQIFLLPLLSALYNEELKSENLQVAETNSDVEQELIMLIDDDTTLLMFLKDELEKDGYSVMAYADPERALASFYDLNPDCVVIDVHMKSQHGLQVLNSLKELMQKSYVPTIMISVDSSKETRVQSYSGGADDFILKPFDLEEFKIRLGNQLQKKRSIDELVLVDELTRLYNRRFLAGAFERLMNQMSRENVAFSIAILDLDHFKNINDTYGHPAGDKVLMEFANIMRQQMRPSDLVFRYGGEEFLILLPKTDGKTAKQVLERILSELHRTEFISEDSAFRVSFSAGVMEIRESNDLQIVLDLVDGALYEAKAAGRKNVKLAAFSDILPRKKVLNIGVVDDDPIIRTILQDLFKKSQLNEQFQLEMKAFKDGMEFIESGWYKKKAEPYFMILDGMMPKMDGLEVLQKIRGFENQNQFTVVMLTSRKGEQDVARALKLGADDYLTKPFKLLELESRLTHLVKRMSEWK</sequence>
<dbReference type="Pfam" id="PF00072">
    <property type="entry name" value="Response_reg"/>
    <property type="match status" value="2"/>
</dbReference>
<feature type="modified residue" description="4-aspartylphosphate" evidence="2">
    <location>
        <position position="497"/>
    </location>
</feature>
<keyword evidence="2" id="KW-0597">Phosphoprotein</keyword>
<feature type="modified residue" description="Phosphohistidine" evidence="1">
    <location>
        <position position="68"/>
    </location>
</feature>
<dbReference type="Gene3D" id="1.20.120.160">
    <property type="entry name" value="HPT domain"/>
    <property type="match status" value="1"/>
</dbReference>
<dbReference type="Proteomes" id="UP000448867">
    <property type="component" value="Unassembled WGS sequence"/>
</dbReference>
<name>A0A7X2LZ72_9BACI</name>
<evidence type="ECO:0000313" key="7">
    <source>
        <dbReference type="Proteomes" id="UP000448867"/>
    </source>
</evidence>
<evidence type="ECO:0000259" key="3">
    <source>
        <dbReference type="PROSITE" id="PS50110"/>
    </source>
</evidence>
<evidence type="ECO:0000259" key="5">
    <source>
        <dbReference type="PROSITE" id="PS50894"/>
    </source>
</evidence>
<dbReference type="PROSITE" id="PS50110">
    <property type="entry name" value="RESPONSE_REGULATORY"/>
    <property type="match status" value="2"/>
</dbReference>
<dbReference type="GO" id="GO:0043709">
    <property type="term" value="P:cell adhesion involved in single-species biofilm formation"/>
    <property type="evidence" value="ECO:0007669"/>
    <property type="project" value="TreeGrafter"/>
</dbReference>
<dbReference type="PROSITE" id="PS50894">
    <property type="entry name" value="HPT"/>
    <property type="match status" value="1"/>
</dbReference>
<gene>
    <name evidence="6" type="ORF">GJU40_13285</name>
</gene>
<dbReference type="Gene3D" id="3.40.50.2300">
    <property type="match status" value="2"/>
</dbReference>
<feature type="domain" description="Response regulatory" evidence="3">
    <location>
        <begin position="140"/>
        <end position="256"/>
    </location>
</feature>
<dbReference type="SUPFAM" id="SSF55073">
    <property type="entry name" value="Nucleotide cyclase"/>
    <property type="match status" value="1"/>
</dbReference>
<feature type="domain" description="GGDEF" evidence="4">
    <location>
        <begin position="296"/>
        <end position="428"/>
    </location>
</feature>
<dbReference type="Pfam" id="PF01627">
    <property type="entry name" value="Hpt"/>
    <property type="match status" value="1"/>
</dbReference>
<dbReference type="SUPFAM" id="SSF47226">
    <property type="entry name" value="Histidine-containing phosphotransfer domain, HPT domain"/>
    <property type="match status" value="1"/>
</dbReference>
<dbReference type="SMART" id="SM00267">
    <property type="entry name" value="GGDEF"/>
    <property type="match status" value="1"/>
</dbReference>
<dbReference type="InterPro" id="IPR043128">
    <property type="entry name" value="Rev_trsase/Diguanyl_cyclase"/>
</dbReference>
<dbReference type="InterPro" id="IPR050469">
    <property type="entry name" value="Diguanylate_Cyclase"/>
</dbReference>
<dbReference type="InterPro" id="IPR008207">
    <property type="entry name" value="Sig_transdc_His_kin_Hpt_dom"/>
</dbReference>
<dbReference type="InterPro" id="IPR001789">
    <property type="entry name" value="Sig_transdc_resp-reg_receiver"/>
</dbReference>
<dbReference type="PROSITE" id="PS50887">
    <property type="entry name" value="GGDEF"/>
    <property type="match status" value="1"/>
</dbReference>
<dbReference type="PANTHER" id="PTHR45138:SF9">
    <property type="entry name" value="DIGUANYLATE CYCLASE DGCM-RELATED"/>
    <property type="match status" value="1"/>
</dbReference>
<dbReference type="CDD" id="cd01949">
    <property type="entry name" value="GGDEF"/>
    <property type="match status" value="1"/>
</dbReference>